<evidence type="ECO:0000313" key="4">
    <source>
        <dbReference type="EMBL" id="KAJ4846084.1"/>
    </source>
</evidence>
<feature type="compositionally biased region" description="Basic and acidic residues" evidence="3">
    <location>
        <begin position="444"/>
        <end position="453"/>
    </location>
</feature>
<comment type="caution">
    <text evidence="4">The sequence shown here is derived from an EMBL/GenBank/DDBJ whole genome shotgun (WGS) entry which is preliminary data.</text>
</comment>
<keyword evidence="2" id="KW-0175">Coiled coil</keyword>
<feature type="compositionally biased region" description="Polar residues" evidence="3">
    <location>
        <begin position="468"/>
        <end position="494"/>
    </location>
</feature>
<feature type="coiled-coil region" evidence="2">
    <location>
        <begin position="377"/>
        <end position="404"/>
    </location>
</feature>
<dbReference type="GO" id="GO:0015031">
    <property type="term" value="P:protein transport"/>
    <property type="evidence" value="ECO:0007669"/>
    <property type="project" value="InterPro"/>
</dbReference>
<evidence type="ECO:0000256" key="3">
    <source>
        <dbReference type="SAM" id="MobiDB-lite"/>
    </source>
</evidence>
<evidence type="ECO:0000313" key="5">
    <source>
        <dbReference type="Proteomes" id="UP001141552"/>
    </source>
</evidence>
<feature type="coiled-coil region" evidence="2">
    <location>
        <begin position="32"/>
        <end position="59"/>
    </location>
</feature>
<dbReference type="Proteomes" id="UP001141552">
    <property type="component" value="Unassembled WGS sequence"/>
</dbReference>
<dbReference type="FunFam" id="1.20.1260.60:FF:000003">
    <property type="entry name" value="IST1-like protein isoform A"/>
    <property type="match status" value="1"/>
</dbReference>
<accession>A0A9Q0GCD9</accession>
<proteinExistence type="inferred from homology"/>
<keyword evidence="5" id="KW-1185">Reference proteome</keyword>
<dbReference type="AlphaFoldDB" id="A0A9Q0GCD9"/>
<feature type="region of interest" description="Disordered" evidence="3">
    <location>
        <begin position="418"/>
        <end position="568"/>
    </location>
</feature>
<evidence type="ECO:0000256" key="1">
    <source>
        <dbReference type="ARBA" id="ARBA00005536"/>
    </source>
</evidence>
<feature type="compositionally biased region" description="Basic and acidic residues" evidence="3">
    <location>
        <begin position="504"/>
        <end position="521"/>
    </location>
</feature>
<dbReference type="PANTHER" id="PTHR12161:SF5">
    <property type="entry name" value="IST1 HOMOLOG"/>
    <property type="match status" value="1"/>
</dbReference>
<dbReference type="EMBL" id="JAKUCV010001510">
    <property type="protein sequence ID" value="KAJ4846084.1"/>
    <property type="molecule type" value="Genomic_DNA"/>
</dbReference>
<reference evidence="4" key="1">
    <citation type="submission" date="2022-02" db="EMBL/GenBank/DDBJ databases">
        <authorList>
            <person name="Henning P.M."/>
            <person name="McCubbin A.G."/>
            <person name="Shore J.S."/>
        </authorList>
    </citation>
    <scope>NUCLEOTIDE SEQUENCE</scope>
    <source>
        <strain evidence="4">F60SS</strain>
        <tissue evidence="4">Leaves</tissue>
    </source>
</reference>
<gene>
    <name evidence="4" type="ORF">Tsubulata_016721</name>
</gene>
<dbReference type="PANTHER" id="PTHR12161">
    <property type="entry name" value="IST1 FAMILY MEMBER"/>
    <property type="match status" value="1"/>
</dbReference>
<dbReference type="InterPro" id="IPR042277">
    <property type="entry name" value="IST1-like"/>
</dbReference>
<organism evidence="4 5">
    <name type="scientific">Turnera subulata</name>
    <dbReference type="NCBI Taxonomy" id="218843"/>
    <lineage>
        <taxon>Eukaryota</taxon>
        <taxon>Viridiplantae</taxon>
        <taxon>Streptophyta</taxon>
        <taxon>Embryophyta</taxon>
        <taxon>Tracheophyta</taxon>
        <taxon>Spermatophyta</taxon>
        <taxon>Magnoliopsida</taxon>
        <taxon>eudicotyledons</taxon>
        <taxon>Gunneridae</taxon>
        <taxon>Pentapetalae</taxon>
        <taxon>rosids</taxon>
        <taxon>fabids</taxon>
        <taxon>Malpighiales</taxon>
        <taxon>Passifloraceae</taxon>
        <taxon>Turnera</taxon>
    </lineage>
</organism>
<feature type="compositionally biased region" description="Polar residues" evidence="3">
    <location>
        <begin position="425"/>
        <end position="443"/>
    </location>
</feature>
<dbReference type="InterPro" id="IPR005061">
    <property type="entry name" value="Ist1"/>
</dbReference>
<name>A0A9Q0GCD9_9ROSI</name>
<comment type="similarity">
    <text evidence="1">Belongs to the IST1 family.</text>
</comment>
<dbReference type="OrthoDB" id="29853at2759"/>
<dbReference type="Gene3D" id="1.20.1260.60">
    <property type="entry name" value="Vacuolar protein sorting-associated protein Ist1"/>
    <property type="match status" value="1"/>
</dbReference>
<protein>
    <recommendedName>
        <fullName evidence="6">IST1-like protein</fullName>
    </recommendedName>
</protein>
<dbReference type="Pfam" id="PF03398">
    <property type="entry name" value="Ist1"/>
    <property type="match status" value="1"/>
</dbReference>
<evidence type="ECO:0000256" key="2">
    <source>
        <dbReference type="SAM" id="Coils"/>
    </source>
</evidence>
<evidence type="ECO:0008006" key="6">
    <source>
        <dbReference type="Google" id="ProtNLM"/>
    </source>
</evidence>
<feature type="compositionally biased region" description="Low complexity" evidence="3">
    <location>
        <begin position="552"/>
        <end position="568"/>
    </location>
</feature>
<reference evidence="4" key="2">
    <citation type="journal article" date="2023" name="Plants (Basel)">
        <title>Annotation of the Turnera subulata (Passifloraceae) Draft Genome Reveals the S-Locus Evolved after the Divergence of Turneroideae from Passifloroideae in a Stepwise Manner.</title>
        <authorList>
            <person name="Henning P.M."/>
            <person name="Roalson E.H."/>
            <person name="Mir W."/>
            <person name="McCubbin A.G."/>
            <person name="Shore J.S."/>
        </authorList>
    </citation>
    <scope>NUCLEOTIDE SEQUENCE</scope>
    <source>
        <strain evidence="4">F60SS</strain>
    </source>
</reference>
<sequence length="568" mass="63116">MSMLDSFFNKGFKAAKCKTLLKLTIPRIKLLRNRREIQIKQMRRDIAKLLETGQEATARIRVEHIIREENMMAAQEILELFCELISVRLPIIEAQRECPLDLKEAISSVCFAAPRCADLPELLQVQILFASKYGKEFVSAATELMPDCGVNRQLIELLSVRAPSPETKLKLLKEIAEEHELDWDPAASETEFSKTHEDLLNGPTQFISGSQLPLPKEKHDEALNSEKHDKPLNSEKHDKASNTVVDHVHNEQPDSDSDLDALDFPEVPKVPLRPNANTASAPEMDPHAMPTLHPDINHGPSNHSLTSKNIPQEPHFEHDQVTEQKLVATKDEISGAAVSVSNKQEKQFIPFISPPSSFPIKPSSSLPSMSTTKTEANVDLQDVLAAAQAAAETAERAAAAARSAATLAQARISELTKKTSDKFPQFSNENPFHTHTPDQSTATEKPHFDHQQSFDEAASSEMTRFDHQQSFGNRSGISDYQYPYQTSEGDQQGELQDLPSFGKLKLDYDTRSEDHSPEPDSTRIQPQRLPSMDDDSYLTYPNLFSSPPSNYGPGSQPGKGSSPSSHGF</sequence>